<proteinExistence type="predicted"/>
<accession>A0A9D4BPF9</accession>
<name>A0A9D4BPF9_DREPO</name>
<sequence>MKARDAKIQPGDLVIVRNVALKVKQKIADRWEDTPFFGMGLNFQSTTSGG</sequence>
<reference evidence="1" key="2">
    <citation type="submission" date="2020-11" db="EMBL/GenBank/DDBJ databases">
        <authorList>
            <person name="McCartney M.A."/>
            <person name="Auch B."/>
            <person name="Kono T."/>
            <person name="Mallez S."/>
            <person name="Becker A."/>
            <person name="Gohl D.M."/>
            <person name="Silverstein K.A.T."/>
            <person name="Koren S."/>
            <person name="Bechman K.B."/>
            <person name="Herman A."/>
            <person name="Abrahante J.E."/>
            <person name="Garbe J."/>
        </authorList>
    </citation>
    <scope>NUCLEOTIDE SEQUENCE</scope>
    <source>
        <strain evidence="1">Duluth1</strain>
        <tissue evidence="1">Whole animal</tissue>
    </source>
</reference>
<dbReference type="AlphaFoldDB" id="A0A9D4BPF9"/>
<evidence type="ECO:0000313" key="2">
    <source>
        <dbReference type="Proteomes" id="UP000828390"/>
    </source>
</evidence>
<organism evidence="1 2">
    <name type="scientific">Dreissena polymorpha</name>
    <name type="common">Zebra mussel</name>
    <name type="synonym">Mytilus polymorpha</name>
    <dbReference type="NCBI Taxonomy" id="45954"/>
    <lineage>
        <taxon>Eukaryota</taxon>
        <taxon>Metazoa</taxon>
        <taxon>Spiralia</taxon>
        <taxon>Lophotrochozoa</taxon>
        <taxon>Mollusca</taxon>
        <taxon>Bivalvia</taxon>
        <taxon>Autobranchia</taxon>
        <taxon>Heteroconchia</taxon>
        <taxon>Euheterodonta</taxon>
        <taxon>Imparidentia</taxon>
        <taxon>Neoheterodontei</taxon>
        <taxon>Myida</taxon>
        <taxon>Dreissenoidea</taxon>
        <taxon>Dreissenidae</taxon>
        <taxon>Dreissena</taxon>
    </lineage>
</organism>
<keyword evidence="2" id="KW-1185">Reference proteome</keyword>
<reference evidence="1" key="1">
    <citation type="journal article" date="2019" name="bioRxiv">
        <title>The Genome of the Zebra Mussel, Dreissena polymorpha: A Resource for Invasive Species Research.</title>
        <authorList>
            <person name="McCartney M.A."/>
            <person name="Auch B."/>
            <person name="Kono T."/>
            <person name="Mallez S."/>
            <person name="Zhang Y."/>
            <person name="Obille A."/>
            <person name="Becker A."/>
            <person name="Abrahante J.E."/>
            <person name="Garbe J."/>
            <person name="Badalamenti J.P."/>
            <person name="Herman A."/>
            <person name="Mangelson H."/>
            <person name="Liachko I."/>
            <person name="Sullivan S."/>
            <person name="Sone E.D."/>
            <person name="Koren S."/>
            <person name="Silverstein K.A.T."/>
            <person name="Beckman K.B."/>
            <person name="Gohl D.M."/>
        </authorList>
    </citation>
    <scope>NUCLEOTIDE SEQUENCE</scope>
    <source>
        <strain evidence="1">Duluth1</strain>
        <tissue evidence="1">Whole animal</tissue>
    </source>
</reference>
<evidence type="ECO:0000313" key="1">
    <source>
        <dbReference type="EMBL" id="KAH3703714.1"/>
    </source>
</evidence>
<protein>
    <submittedName>
        <fullName evidence="1">Uncharacterized protein</fullName>
    </submittedName>
</protein>
<dbReference type="EMBL" id="JAIWYP010000015">
    <property type="protein sequence ID" value="KAH3703714.1"/>
    <property type="molecule type" value="Genomic_DNA"/>
</dbReference>
<gene>
    <name evidence="1" type="ORF">DPMN_078757</name>
</gene>
<comment type="caution">
    <text evidence="1">The sequence shown here is derived from an EMBL/GenBank/DDBJ whole genome shotgun (WGS) entry which is preliminary data.</text>
</comment>
<dbReference type="Proteomes" id="UP000828390">
    <property type="component" value="Unassembled WGS sequence"/>
</dbReference>